<accession>A0A0F9CGI8</accession>
<evidence type="ECO:0000313" key="1">
    <source>
        <dbReference type="EMBL" id="KKL48224.1"/>
    </source>
</evidence>
<comment type="caution">
    <text evidence="1">The sequence shown here is derived from an EMBL/GenBank/DDBJ whole genome shotgun (WGS) entry which is preliminary data.</text>
</comment>
<name>A0A0F9CGI8_9ZZZZ</name>
<proteinExistence type="predicted"/>
<organism evidence="1">
    <name type="scientific">marine sediment metagenome</name>
    <dbReference type="NCBI Taxonomy" id="412755"/>
    <lineage>
        <taxon>unclassified sequences</taxon>
        <taxon>metagenomes</taxon>
        <taxon>ecological metagenomes</taxon>
    </lineage>
</organism>
<evidence type="ECO:0008006" key="2">
    <source>
        <dbReference type="Google" id="ProtNLM"/>
    </source>
</evidence>
<dbReference type="AlphaFoldDB" id="A0A0F9CGI8"/>
<gene>
    <name evidence="1" type="ORF">LCGC14_2327660</name>
</gene>
<dbReference type="EMBL" id="LAZR01033390">
    <property type="protein sequence ID" value="KKL48224.1"/>
    <property type="molecule type" value="Genomic_DNA"/>
</dbReference>
<protein>
    <recommendedName>
        <fullName evidence="2">Terminase large subunit gp17-like C-terminal domain-containing protein</fullName>
    </recommendedName>
</protein>
<feature type="non-terminal residue" evidence="1">
    <location>
        <position position="1"/>
    </location>
</feature>
<sequence>HTTDEDKEFKNPVYGKWDWKVKKVLCHLDAKYDGNHTNGLTFAAKRDDGKIQMTGYTWGEHVDDKHDYIKELYKKYRATKMYNEKNADKGYLAKALRKLGINIPESANYSESMNKHIKISKFLKLYWDDIIWAEDIQPEYMAQILDYKEGEEPDDCADSASSLCREAFHIGYSKNILNEW</sequence>
<reference evidence="1" key="1">
    <citation type="journal article" date="2015" name="Nature">
        <title>Complex archaea that bridge the gap between prokaryotes and eukaryotes.</title>
        <authorList>
            <person name="Spang A."/>
            <person name="Saw J.H."/>
            <person name="Jorgensen S.L."/>
            <person name="Zaremba-Niedzwiedzka K."/>
            <person name="Martijn J."/>
            <person name="Lind A.E."/>
            <person name="van Eijk R."/>
            <person name="Schleper C."/>
            <person name="Guy L."/>
            <person name="Ettema T.J."/>
        </authorList>
    </citation>
    <scope>NUCLEOTIDE SEQUENCE</scope>
</reference>